<dbReference type="EMBL" id="FTOQ01000002">
    <property type="protein sequence ID" value="SIS71326.1"/>
    <property type="molecule type" value="Genomic_DNA"/>
</dbReference>
<dbReference type="Pfam" id="PF08448">
    <property type="entry name" value="PAS_4"/>
    <property type="match status" value="1"/>
</dbReference>
<evidence type="ECO:0000313" key="2">
    <source>
        <dbReference type="EMBL" id="SIS71326.1"/>
    </source>
</evidence>
<dbReference type="InterPro" id="IPR035965">
    <property type="entry name" value="PAS-like_dom_sf"/>
</dbReference>
<name>A0A1N7LBU4_9RHOB</name>
<dbReference type="OrthoDB" id="9760752at2"/>
<dbReference type="STRING" id="633194.SAMN05421759_102562"/>
<gene>
    <name evidence="2" type="ORF">SAMN05421759_102562</name>
</gene>
<evidence type="ECO:0000313" key="3">
    <source>
        <dbReference type="Proteomes" id="UP000186684"/>
    </source>
</evidence>
<evidence type="ECO:0000259" key="1">
    <source>
        <dbReference type="Pfam" id="PF08448"/>
    </source>
</evidence>
<accession>A0A1N7LBU4</accession>
<dbReference type="Proteomes" id="UP000186684">
    <property type="component" value="Unassembled WGS sequence"/>
</dbReference>
<protein>
    <recommendedName>
        <fullName evidence="1">PAS fold-4 domain-containing protein</fullName>
    </recommendedName>
</protein>
<sequence length="145" mass="15735">MLDSLKTALEDIDEARATGVALDARTAMLMSCSRDCVKLMTPNGSLRYMSRNGRCVMEIDDLNAILGKKWWSLWPDSARGMLTRAVEEASEGHCVNFVAECPTAKGRPACWDVTVIGVPDRTGVITEIMSVSALTEAPARGLTIT</sequence>
<reference evidence="3" key="1">
    <citation type="submission" date="2017-01" db="EMBL/GenBank/DDBJ databases">
        <authorList>
            <person name="Varghese N."/>
            <person name="Submissions S."/>
        </authorList>
    </citation>
    <scope>NUCLEOTIDE SEQUENCE [LARGE SCALE GENOMIC DNA]</scope>
    <source>
        <strain evidence="3">DSM 29430</strain>
    </source>
</reference>
<organism evidence="2 3">
    <name type="scientific">Roseivivax lentus</name>
    <dbReference type="NCBI Taxonomy" id="633194"/>
    <lineage>
        <taxon>Bacteria</taxon>
        <taxon>Pseudomonadati</taxon>
        <taxon>Pseudomonadota</taxon>
        <taxon>Alphaproteobacteria</taxon>
        <taxon>Rhodobacterales</taxon>
        <taxon>Roseobacteraceae</taxon>
        <taxon>Roseivivax</taxon>
    </lineage>
</organism>
<dbReference type="SUPFAM" id="SSF55785">
    <property type="entry name" value="PYP-like sensor domain (PAS domain)"/>
    <property type="match status" value="1"/>
</dbReference>
<dbReference type="AlphaFoldDB" id="A0A1N7LBU4"/>
<feature type="domain" description="PAS fold-4" evidence="1">
    <location>
        <begin position="34"/>
        <end position="125"/>
    </location>
</feature>
<keyword evidence="3" id="KW-1185">Reference proteome</keyword>
<dbReference type="InterPro" id="IPR013656">
    <property type="entry name" value="PAS_4"/>
</dbReference>
<dbReference type="RefSeq" id="WP_076446116.1">
    <property type="nucleotide sequence ID" value="NZ_FTOQ01000002.1"/>
</dbReference>
<proteinExistence type="predicted"/>
<dbReference type="Gene3D" id="3.30.450.20">
    <property type="entry name" value="PAS domain"/>
    <property type="match status" value="1"/>
</dbReference>